<dbReference type="SUPFAM" id="SSF56219">
    <property type="entry name" value="DNase I-like"/>
    <property type="match status" value="1"/>
</dbReference>
<evidence type="ECO:0008006" key="3">
    <source>
        <dbReference type="Google" id="ProtNLM"/>
    </source>
</evidence>
<dbReference type="InterPro" id="IPR036691">
    <property type="entry name" value="Endo/exonu/phosph_ase_sf"/>
</dbReference>
<reference evidence="2" key="1">
    <citation type="journal article" date="2013" name="Nature">
        <title>Draft genome of the wheat A-genome progenitor Triticum urartu.</title>
        <authorList>
            <person name="Ling H.Q."/>
            <person name="Zhao S."/>
            <person name="Liu D."/>
            <person name="Wang J."/>
            <person name="Sun H."/>
            <person name="Zhang C."/>
            <person name="Fan H."/>
            <person name="Li D."/>
            <person name="Dong L."/>
            <person name="Tao Y."/>
            <person name="Gao C."/>
            <person name="Wu H."/>
            <person name="Li Y."/>
            <person name="Cui Y."/>
            <person name="Guo X."/>
            <person name="Zheng S."/>
            <person name="Wang B."/>
            <person name="Yu K."/>
            <person name="Liang Q."/>
            <person name="Yang W."/>
            <person name="Lou X."/>
            <person name="Chen J."/>
            <person name="Feng M."/>
            <person name="Jian J."/>
            <person name="Zhang X."/>
            <person name="Luo G."/>
            <person name="Jiang Y."/>
            <person name="Liu J."/>
            <person name="Wang Z."/>
            <person name="Sha Y."/>
            <person name="Zhang B."/>
            <person name="Wu H."/>
            <person name="Tang D."/>
            <person name="Shen Q."/>
            <person name="Xue P."/>
            <person name="Zou S."/>
            <person name="Wang X."/>
            <person name="Liu X."/>
            <person name="Wang F."/>
            <person name="Yang Y."/>
            <person name="An X."/>
            <person name="Dong Z."/>
            <person name="Zhang K."/>
            <person name="Zhang X."/>
            <person name="Luo M.C."/>
            <person name="Dvorak J."/>
            <person name="Tong Y."/>
            <person name="Wang J."/>
            <person name="Yang H."/>
            <person name="Li Z."/>
            <person name="Wang D."/>
            <person name="Zhang A."/>
            <person name="Wang J."/>
        </authorList>
    </citation>
    <scope>NUCLEOTIDE SEQUENCE</scope>
    <source>
        <strain evidence="2">cv. G1812</strain>
    </source>
</reference>
<dbReference type="Gene3D" id="3.60.10.10">
    <property type="entry name" value="Endonuclease/exonuclease/phosphatase"/>
    <property type="match status" value="1"/>
</dbReference>
<proteinExistence type="predicted"/>
<organism evidence="1 2">
    <name type="scientific">Triticum urartu</name>
    <name type="common">Red wild einkorn</name>
    <name type="synonym">Crithodium urartu</name>
    <dbReference type="NCBI Taxonomy" id="4572"/>
    <lineage>
        <taxon>Eukaryota</taxon>
        <taxon>Viridiplantae</taxon>
        <taxon>Streptophyta</taxon>
        <taxon>Embryophyta</taxon>
        <taxon>Tracheophyta</taxon>
        <taxon>Spermatophyta</taxon>
        <taxon>Magnoliopsida</taxon>
        <taxon>Liliopsida</taxon>
        <taxon>Poales</taxon>
        <taxon>Poaceae</taxon>
        <taxon>BOP clade</taxon>
        <taxon>Pooideae</taxon>
        <taxon>Triticodae</taxon>
        <taxon>Triticeae</taxon>
        <taxon>Triticinae</taxon>
        <taxon>Triticum</taxon>
    </lineage>
</organism>
<sequence>MKCIAWNCRGKGKGLGSEKMTYLANLMRSTSAQVTFVSEIKSSKTNRADLLNRFDIVDSVVVPSRGKSGGLWLMWTDEVQVKVHFADFHVILASVVNPVSSVSFALVCIYGDPYHRRSSDI</sequence>
<accession>A0A8R7JZV9</accession>
<keyword evidence="2" id="KW-1185">Reference proteome</keyword>
<evidence type="ECO:0000313" key="1">
    <source>
        <dbReference type="EnsemblPlants" id="TuG1812G0100002538.01.T01.cds409379"/>
    </source>
</evidence>
<protein>
    <recommendedName>
        <fullName evidence="3">Endonuclease/exonuclease/phosphatase domain-containing protein</fullName>
    </recommendedName>
</protein>
<reference evidence="1" key="2">
    <citation type="submission" date="2018-03" db="EMBL/GenBank/DDBJ databases">
        <title>The Triticum urartu genome reveals the dynamic nature of wheat genome evolution.</title>
        <authorList>
            <person name="Ling H."/>
            <person name="Ma B."/>
            <person name="Shi X."/>
            <person name="Liu H."/>
            <person name="Dong L."/>
            <person name="Sun H."/>
            <person name="Cao Y."/>
            <person name="Gao Q."/>
            <person name="Zheng S."/>
            <person name="Li Y."/>
            <person name="Yu Y."/>
            <person name="Du H."/>
            <person name="Qi M."/>
            <person name="Li Y."/>
            <person name="Yu H."/>
            <person name="Cui Y."/>
            <person name="Wang N."/>
            <person name="Chen C."/>
            <person name="Wu H."/>
            <person name="Zhao Y."/>
            <person name="Zhang J."/>
            <person name="Li Y."/>
            <person name="Zhou W."/>
            <person name="Zhang B."/>
            <person name="Hu W."/>
            <person name="Eijk M."/>
            <person name="Tang J."/>
            <person name="Witsenboer H."/>
            <person name="Zhao S."/>
            <person name="Li Z."/>
            <person name="Zhang A."/>
            <person name="Wang D."/>
            <person name="Liang C."/>
        </authorList>
    </citation>
    <scope>NUCLEOTIDE SEQUENCE [LARGE SCALE GENOMIC DNA]</scope>
    <source>
        <strain evidence="1">cv. G1812</strain>
    </source>
</reference>
<evidence type="ECO:0000313" key="2">
    <source>
        <dbReference type="Proteomes" id="UP000015106"/>
    </source>
</evidence>
<dbReference type="EnsemblPlants" id="TuG1812G0100002538.01.T01">
    <property type="protein sequence ID" value="TuG1812G0100002538.01.T01.cds409379"/>
    <property type="gene ID" value="TuG1812G0100002538.01"/>
</dbReference>
<dbReference type="AlphaFoldDB" id="A0A8R7JZV9"/>
<dbReference type="Gramene" id="TuG1812G0100002538.01.T01">
    <property type="protein sequence ID" value="TuG1812G0100002538.01.T01.cds409379"/>
    <property type="gene ID" value="TuG1812G0100002538.01"/>
</dbReference>
<reference evidence="1" key="3">
    <citation type="submission" date="2022-06" db="UniProtKB">
        <authorList>
            <consortium name="EnsemblPlants"/>
        </authorList>
    </citation>
    <scope>IDENTIFICATION</scope>
</reference>
<dbReference type="Proteomes" id="UP000015106">
    <property type="component" value="Chromosome 1"/>
</dbReference>
<name>A0A8R7JZV9_TRIUA</name>